<keyword evidence="1" id="KW-0812">Transmembrane</keyword>
<evidence type="ECO:0000259" key="2">
    <source>
        <dbReference type="Pfam" id="PF25933"/>
    </source>
</evidence>
<keyword evidence="4" id="KW-1185">Reference proteome</keyword>
<feature type="transmembrane region" description="Helical" evidence="1">
    <location>
        <begin position="131"/>
        <end position="151"/>
    </location>
</feature>
<organism evidence="3 4">
    <name type="scientific">Halomarina salina</name>
    <dbReference type="NCBI Taxonomy" id="1872699"/>
    <lineage>
        <taxon>Archaea</taxon>
        <taxon>Methanobacteriati</taxon>
        <taxon>Methanobacteriota</taxon>
        <taxon>Stenosarchaea group</taxon>
        <taxon>Halobacteria</taxon>
        <taxon>Halobacteriales</taxon>
        <taxon>Natronomonadaceae</taxon>
        <taxon>Halomarina</taxon>
    </lineage>
</organism>
<protein>
    <submittedName>
        <fullName evidence="3">SoxR reducing system RseC family protein</fullName>
    </submittedName>
</protein>
<evidence type="ECO:0000313" key="4">
    <source>
        <dbReference type="Proteomes" id="UP001596099"/>
    </source>
</evidence>
<reference evidence="3 4" key="1">
    <citation type="journal article" date="2019" name="Int. J. Syst. Evol. Microbiol.">
        <title>The Global Catalogue of Microorganisms (GCM) 10K type strain sequencing project: providing services to taxonomists for standard genome sequencing and annotation.</title>
        <authorList>
            <consortium name="The Broad Institute Genomics Platform"/>
            <consortium name="The Broad Institute Genome Sequencing Center for Infectious Disease"/>
            <person name="Wu L."/>
            <person name="Ma J."/>
        </authorList>
    </citation>
    <scope>NUCLEOTIDE SEQUENCE [LARGE SCALE GENOMIC DNA]</scope>
    <source>
        <strain evidence="3 4">CGMCC 1.12543</strain>
    </source>
</reference>
<sequence>MSNATSNSRLGPAAVSGAVAGAVAWVLGYAVTYLAASERVQDALTDLNAFVGLVGGNEVPTWKAVGWLYLNAHMVSVRVLGAPGGPRTYDLLAESESGNAALLYLVPPLAILLVTAAAMWLVGVRDLVSGAIGGASAVVGYGVVTAAVAIVSRHALGAGIEAFSPLPNAVVLAGVVYPVVCGSVAGALVGLVRS</sequence>
<comment type="caution">
    <text evidence="3">The sequence shown here is derived from an EMBL/GenBank/DDBJ whole genome shotgun (WGS) entry which is preliminary data.</text>
</comment>
<feature type="domain" description="DUF7978" evidence="2">
    <location>
        <begin position="4"/>
        <end position="192"/>
    </location>
</feature>
<dbReference type="RefSeq" id="WP_247414724.1">
    <property type="nucleotide sequence ID" value="NZ_JALLGW010000001.1"/>
</dbReference>
<dbReference type="AlphaFoldDB" id="A0ABD5RN45"/>
<accession>A0ABD5RN45</accession>
<dbReference type="Proteomes" id="UP001596099">
    <property type="component" value="Unassembled WGS sequence"/>
</dbReference>
<keyword evidence="1" id="KW-1133">Transmembrane helix</keyword>
<dbReference type="InterPro" id="IPR058284">
    <property type="entry name" value="DUF7978"/>
</dbReference>
<evidence type="ECO:0000256" key="1">
    <source>
        <dbReference type="SAM" id="Phobius"/>
    </source>
</evidence>
<feature type="transmembrane region" description="Helical" evidence="1">
    <location>
        <begin position="101"/>
        <end position="124"/>
    </location>
</feature>
<dbReference type="Pfam" id="PF25933">
    <property type="entry name" value="DUF7978"/>
    <property type="match status" value="1"/>
</dbReference>
<proteinExistence type="predicted"/>
<keyword evidence="1" id="KW-0472">Membrane</keyword>
<feature type="transmembrane region" description="Helical" evidence="1">
    <location>
        <begin position="12"/>
        <end position="36"/>
    </location>
</feature>
<name>A0ABD5RN45_9EURY</name>
<dbReference type="EMBL" id="JBHSQH010000001">
    <property type="protein sequence ID" value="MFC5971843.1"/>
    <property type="molecule type" value="Genomic_DNA"/>
</dbReference>
<gene>
    <name evidence="3" type="ORF">ACFPYI_10915</name>
</gene>
<evidence type="ECO:0000313" key="3">
    <source>
        <dbReference type="EMBL" id="MFC5971843.1"/>
    </source>
</evidence>
<feature type="transmembrane region" description="Helical" evidence="1">
    <location>
        <begin position="171"/>
        <end position="192"/>
    </location>
</feature>